<organism evidence="1 2">
    <name type="scientific">Paramecium sonneborni</name>
    <dbReference type="NCBI Taxonomy" id="65129"/>
    <lineage>
        <taxon>Eukaryota</taxon>
        <taxon>Sar</taxon>
        <taxon>Alveolata</taxon>
        <taxon>Ciliophora</taxon>
        <taxon>Intramacronucleata</taxon>
        <taxon>Oligohymenophorea</taxon>
        <taxon>Peniculida</taxon>
        <taxon>Parameciidae</taxon>
        <taxon>Paramecium</taxon>
    </lineage>
</organism>
<comment type="caution">
    <text evidence="1">The sequence shown here is derived from an EMBL/GenBank/DDBJ whole genome shotgun (WGS) entry which is preliminary data.</text>
</comment>
<proteinExistence type="predicted"/>
<dbReference type="EMBL" id="CAJJDN010000084">
    <property type="protein sequence ID" value="CAD8105394.1"/>
    <property type="molecule type" value="Genomic_DNA"/>
</dbReference>
<reference evidence="1" key="1">
    <citation type="submission" date="2021-01" db="EMBL/GenBank/DDBJ databases">
        <authorList>
            <consortium name="Genoscope - CEA"/>
            <person name="William W."/>
        </authorList>
    </citation>
    <scope>NUCLEOTIDE SEQUENCE</scope>
</reference>
<dbReference type="AlphaFoldDB" id="A0A8S1PR57"/>
<accession>A0A8S1PR57</accession>
<protein>
    <submittedName>
        <fullName evidence="1">Uncharacterized protein</fullName>
    </submittedName>
</protein>
<evidence type="ECO:0000313" key="1">
    <source>
        <dbReference type="EMBL" id="CAD8105394.1"/>
    </source>
</evidence>
<sequence>MNLKQKANLYLNQFQDCNRNILNSNIICAKLLINEYISSKVIITFSWEKKNYFINVAISKASQCFSFTNFQSDNQQRKCKTIKQSLNQYQQSQQHMTNSQKKRPLNFIELESQKDPQLKYKYPIFTDNQVGIKLEYQKLLQQTYDNDDDINTRESVMQYFIEICRQDLIQGMKQNQKIYYQNRNPIINFAGLQNRLRDQYNSIGNDSI</sequence>
<keyword evidence="2" id="KW-1185">Reference proteome</keyword>
<dbReference type="Proteomes" id="UP000692954">
    <property type="component" value="Unassembled WGS sequence"/>
</dbReference>
<name>A0A8S1PR57_9CILI</name>
<evidence type="ECO:0000313" key="2">
    <source>
        <dbReference type="Proteomes" id="UP000692954"/>
    </source>
</evidence>
<gene>
    <name evidence="1" type="ORF">PSON_ATCC_30995.1.T0840132</name>
</gene>